<dbReference type="AlphaFoldDB" id="E0E1U6"/>
<dbReference type="SUPFAM" id="SSF53167">
    <property type="entry name" value="Purine and uridine phosphorylases"/>
    <property type="match status" value="1"/>
</dbReference>
<dbReference type="InterPro" id="IPR010049">
    <property type="entry name" value="MTA_SAH_Nsdase"/>
</dbReference>
<dbReference type="GO" id="GO:0008930">
    <property type="term" value="F:methylthioadenosine nucleosidase activity"/>
    <property type="evidence" value="ECO:0007669"/>
    <property type="project" value="InterPro"/>
</dbReference>
<accession>E0E1U6</accession>
<dbReference type="Gene3D" id="3.40.50.1580">
    <property type="entry name" value="Nucleoside phosphorylase domain"/>
    <property type="match status" value="1"/>
</dbReference>
<evidence type="ECO:0000313" key="7">
    <source>
        <dbReference type="EMBL" id="EFM65144.1"/>
    </source>
</evidence>
<dbReference type="CDD" id="cd09008">
    <property type="entry name" value="MTAN"/>
    <property type="match status" value="1"/>
</dbReference>
<keyword evidence="7" id="KW-0326">Glycosidase</keyword>
<evidence type="ECO:0000256" key="4">
    <source>
        <dbReference type="ARBA" id="ARBA00022801"/>
    </source>
</evidence>
<dbReference type="GO" id="GO:0009164">
    <property type="term" value="P:nucleoside catabolic process"/>
    <property type="evidence" value="ECO:0007669"/>
    <property type="project" value="InterPro"/>
</dbReference>
<gene>
    <name evidence="7" type="primary">mtnN</name>
    <name evidence="7" type="ORF">HMPREF0634_1071</name>
</gene>
<name>E0E1U6_9FIRM</name>
<keyword evidence="8" id="KW-1185">Reference proteome</keyword>
<dbReference type="GO" id="GO:0019284">
    <property type="term" value="P:L-methionine salvage from S-adenosylmethionine"/>
    <property type="evidence" value="ECO:0007669"/>
    <property type="project" value="TreeGrafter"/>
</dbReference>
<dbReference type="NCBIfam" id="TIGR01704">
    <property type="entry name" value="MTA_SAH-Nsdase"/>
    <property type="match status" value="1"/>
</dbReference>
<dbReference type="OrthoDB" id="9792278at2"/>
<proteinExistence type="predicted"/>
<dbReference type="EC" id="3.2.2.9" evidence="2"/>
<reference evidence="7 8" key="1">
    <citation type="submission" date="2010-08" db="EMBL/GenBank/DDBJ databases">
        <authorList>
            <person name="Harkins D.M."/>
            <person name="Madupu R."/>
            <person name="Durkin A.S."/>
            <person name="Torralba M."/>
            <person name="Methe B."/>
            <person name="Sutton G.G."/>
            <person name="Nelson K.E."/>
        </authorList>
    </citation>
    <scope>NUCLEOTIDE SEQUENCE [LARGE SCALE GENOMIC DNA]</scope>
    <source>
        <strain evidence="7 8">DSM 17678</strain>
    </source>
</reference>
<dbReference type="InterPro" id="IPR035994">
    <property type="entry name" value="Nucleoside_phosphorylase_sf"/>
</dbReference>
<dbReference type="UniPathway" id="UPA00904">
    <property type="reaction ID" value="UER00871"/>
</dbReference>
<dbReference type="Pfam" id="PF01048">
    <property type="entry name" value="PNP_UDP_1"/>
    <property type="match status" value="1"/>
</dbReference>
<comment type="caution">
    <text evidence="7">The sequence shown here is derived from an EMBL/GenBank/DDBJ whole genome shotgun (WGS) entry which is preliminary data.</text>
</comment>
<evidence type="ECO:0000259" key="6">
    <source>
        <dbReference type="Pfam" id="PF01048"/>
    </source>
</evidence>
<dbReference type="EMBL" id="ADGQ01000024">
    <property type="protein sequence ID" value="EFM65144.1"/>
    <property type="molecule type" value="Genomic_DNA"/>
</dbReference>
<keyword evidence="3" id="KW-0028">Amino-acid biosynthesis</keyword>
<evidence type="ECO:0000256" key="1">
    <source>
        <dbReference type="ARBA" id="ARBA00004945"/>
    </source>
</evidence>
<organism evidence="7 8">
    <name type="scientific">Peptostreptococcus stomatis DSM 17678</name>
    <dbReference type="NCBI Taxonomy" id="596315"/>
    <lineage>
        <taxon>Bacteria</taxon>
        <taxon>Bacillati</taxon>
        <taxon>Bacillota</taxon>
        <taxon>Clostridia</taxon>
        <taxon>Peptostreptococcales</taxon>
        <taxon>Peptostreptococcaceae</taxon>
        <taxon>Peptostreptococcus</taxon>
    </lineage>
</organism>
<dbReference type="Proteomes" id="UP000003244">
    <property type="component" value="Unassembled WGS sequence"/>
</dbReference>
<dbReference type="STRING" id="596315.HMPREF0634_1071"/>
<evidence type="ECO:0000256" key="5">
    <source>
        <dbReference type="ARBA" id="ARBA00023167"/>
    </source>
</evidence>
<dbReference type="GO" id="GO:0008782">
    <property type="term" value="F:adenosylhomocysteine nucleosidase activity"/>
    <property type="evidence" value="ECO:0007669"/>
    <property type="project" value="UniProtKB-EC"/>
</dbReference>
<dbReference type="PANTHER" id="PTHR46832:SF1">
    <property type="entry name" value="5'-METHYLTHIOADENOSINE_S-ADENOSYLHOMOCYSTEINE NUCLEOSIDASE"/>
    <property type="match status" value="1"/>
</dbReference>
<dbReference type="PANTHER" id="PTHR46832">
    <property type="entry name" value="5'-METHYLTHIOADENOSINE/S-ADENOSYLHOMOCYSTEINE NUCLEOSIDASE"/>
    <property type="match status" value="1"/>
</dbReference>
<evidence type="ECO:0000256" key="2">
    <source>
        <dbReference type="ARBA" id="ARBA00011974"/>
    </source>
</evidence>
<dbReference type="RefSeq" id="WP_007788607.1">
    <property type="nucleotide sequence ID" value="NZ_ADGQ01000024.1"/>
</dbReference>
<dbReference type="NCBIfam" id="NF004079">
    <property type="entry name" value="PRK05584.1"/>
    <property type="match status" value="1"/>
</dbReference>
<comment type="pathway">
    <text evidence="1">Amino-acid biosynthesis; L-methionine biosynthesis via salvage pathway; S-methyl-5-thio-alpha-D-ribose 1-phosphate from S-methyl-5'-thioadenosine (hydrolase route): step 1/2.</text>
</comment>
<dbReference type="GO" id="GO:0019509">
    <property type="term" value="P:L-methionine salvage from methylthioadenosine"/>
    <property type="evidence" value="ECO:0007669"/>
    <property type="project" value="UniProtKB-UniPathway"/>
</dbReference>
<dbReference type="GeneID" id="84800179"/>
<sequence length="235" mass="25225">MNNNKIGIIGAMNEEVVELTAMIEDKKTRTVAGMTFNEGRIKGLDVVVVECGIAKVNAAMCTQILISEFGVGALINTGVAGALKEDLNINDVVISTDAIQYDVDASSLGDPKGTIPRMKTSVFVADSSLIDMAYESFLEGESDYKAYKGRVVTGDRFVASLEEKTYLREEFGGYCCEMEGGAIAHVAHCNGIPFVIIRAISDKADKSAELAYDEFVKRAAGTSKDMVLNILAKIG</sequence>
<keyword evidence="4 7" id="KW-0378">Hydrolase</keyword>
<protein>
    <recommendedName>
        <fullName evidence="2">adenosylhomocysteine nucleosidase</fullName>
        <ecNumber evidence="2">3.2.2.9</ecNumber>
    </recommendedName>
</protein>
<evidence type="ECO:0000256" key="3">
    <source>
        <dbReference type="ARBA" id="ARBA00022605"/>
    </source>
</evidence>
<evidence type="ECO:0000313" key="8">
    <source>
        <dbReference type="Proteomes" id="UP000003244"/>
    </source>
</evidence>
<dbReference type="InterPro" id="IPR000845">
    <property type="entry name" value="Nucleoside_phosphorylase_d"/>
</dbReference>
<feature type="domain" description="Nucleoside phosphorylase" evidence="6">
    <location>
        <begin position="5"/>
        <end position="231"/>
    </location>
</feature>
<keyword evidence="5" id="KW-0486">Methionine biosynthesis</keyword>
<dbReference type="eggNOG" id="COG0775">
    <property type="taxonomic scope" value="Bacteria"/>
</dbReference>
<dbReference type="GO" id="GO:0005829">
    <property type="term" value="C:cytosol"/>
    <property type="evidence" value="ECO:0007669"/>
    <property type="project" value="TreeGrafter"/>
</dbReference>